<keyword evidence="6 9" id="KW-0812">Transmembrane</keyword>
<dbReference type="InterPro" id="IPR003004">
    <property type="entry name" value="GspF/PilC"/>
</dbReference>
<feature type="domain" description="Type II secretion system protein GspF" evidence="11">
    <location>
        <begin position="265"/>
        <end position="396"/>
    </location>
</feature>
<evidence type="ECO:0000256" key="6">
    <source>
        <dbReference type="ARBA" id="ARBA00022692"/>
    </source>
</evidence>
<dbReference type="PRINTS" id="PR00812">
    <property type="entry name" value="BCTERIALGSPF"/>
</dbReference>
<dbReference type="InterPro" id="IPR018076">
    <property type="entry name" value="T2SS_GspF_dom"/>
</dbReference>
<accession>A0A379ESE0</accession>
<sequence length="405" mass="46676">MSKLKLFRWRGVNRLQQTQKGMIIAQTEKLAKQRLISRGFKQLRLQQDWQFSTKPKSSEICDFWAQLAFLLQSTIPLKASLQIVQQNCTNIQLTQWLMSLLTSLDNGYSFSVALQSVEQYVTAQEQQLIYIAEMTGKLPQICQQIAEQRKQVLSLQYRIQKILFYPIIVLGISLILTALLLLFIVPQFAELYENQPLPVFTSLLLYLSAGLQMYFFQIILILSLFILLIRSQLKHSLWLNRQKIKLIRLIPYLSRLVQLNRLVYFCRNLHLMLSSGLPLTQALNCFVPQQKSWQPKLTLQYDFVLVSEVKSILKQISSGSTFSESVSFNVFPDSAQQMLQIGEKSGKFIDILQYLADNYQLKLEHQIDLVAQTLEPLLMLIIGGLIGLIMLGMYLPIFNMGAVIQ</sequence>
<reference evidence="12 13" key="1">
    <citation type="submission" date="2018-06" db="EMBL/GenBank/DDBJ databases">
        <authorList>
            <consortium name="Pathogen Informatics"/>
            <person name="Doyle S."/>
        </authorList>
    </citation>
    <scope>NUCLEOTIDE SEQUENCE [LARGE SCALE GENOMIC DNA]</scope>
    <source>
        <strain evidence="12 13">NCTC11621</strain>
    </source>
</reference>
<evidence type="ECO:0000256" key="1">
    <source>
        <dbReference type="ARBA" id="ARBA00004429"/>
    </source>
</evidence>
<keyword evidence="4" id="KW-1003">Cell membrane</keyword>
<dbReference type="PANTHER" id="PTHR30012">
    <property type="entry name" value="GENERAL SECRETION PATHWAY PROTEIN"/>
    <property type="match status" value="1"/>
</dbReference>
<dbReference type="AlphaFoldDB" id="A0A379ESE0"/>
<dbReference type="GO" id="GO:0015628">
    <property type="term" value="P:protein secretion by the type II secretion system"/>
    <property type="evidence" value="ECO:0007669"/>
    <property type="project" value="TreeGrafter"/>
</dbReference>
<evidence type="ECO:0000256" key="2">
    <source>
        <dbReference type="ARBA" id="ARBA00005745"/>
    </source>
</evidence>
<feature type="transmembrane region" description="Helical" evidence="10">
    <location>
        <begin position="377"/>
        <end position="397"/>
    </location>
</feature>
<keyword evidence="7 10" id="KW-1133">Transmembrane helix</keyword>
<evidence type="ECO:0000256" key="3">
    <source>
        <dbReference type="ARBA" id="ARBA00022448"/>
    </source>
</evidence>
<proteinExistence type="inferred from homology"/>
<dbReference type="GO" id="GO:0005886">
    <property type="term" value="C:plasma membrane"/>
    <property type="evidence" value="ECO:0007669"/>
    <property type="project" value="UniProtKB-SubCell"/>
</dbReference>
<dbReference type="PROSITE" id="PS00874">
    <property type="entry name" value="T2SP_F"/>
    <property type="match status" value="1"/>
</dbReference>
<evidence type="ECO:0000313" key="12">
    <source>
        <dbReference type="EMBL" id="SUC08903.1"/>
    </source>
</evidence>
<dbReference type="Pfam" id="PF00482">
    <property type="entry name" value="T2SSF"/>
    <property type="match status" value="2"/>
</dbReference>
<dbReference type="Gene3D" id="1.20.81.30">
    <property type="entry name" value="Type II secretion system (T2SS), domain F"/>
    <property type="match status" value="2"/>
</dbReference>
<evidence type="ECO:0000256" key="5">
    <source>
        <dbReference type="ARBA" id="ARBA00022519"/>
    </source>
</evidence>
<comment type="similarity">
    <text evidence="2 9">Belongs to the GSP F family.</text>
</comment>
<gene>
    <name evidence="12" type="primary">hofC</name>
    <name evidence="12" type="ORF">NCTC11621_00312</name>
</gene>
<keyword evidence="8 10" id="KW-0472">Membrane</keyword>
<dbReference type="PANTHER" id="PTHR30012:SF7">
    <property type="entry name" value="PROTEIN TRANSPORT PROTEIN HOFC HOMOLOG"/>
    <property type="match status" value="1"/>
</dbReference>
<evidence type="ECO:0000256" key="8">
    <source>
        <dbReference type="ARBA" id="ARBA00023136"/>
    </source>
</evidence>
<dbReference type="InterPro" id="IPR001992">
    <property type="entry name" value="T2SS_GspF/T4SS_PilC_CS"/>
</dbReference>
<feature type="transmembrane region" description="Helical" evidence="10">
    <location>
        <begin position="205"/>
        <end position="229"/>
    </location>
</feature>
<dbReference type="RefSeq" id="WP_115322361.1">
    <property type="nucleotide sequence ID" value="NZ_UGTV01000015.1"/>
</dbReference>
<name>A0A379ESE0_9PAST</name>
<evidence type="ECO:0000256" key="4">
    <source>
        <dbReference type="ARBA" id="ARBA00022475"/>
    </source>
</evidence>
<keyword evidence="3 9" id="KW-0813">Transport</keyword>
<feature type="transmembrane region" description="Helical" evidence="10">
    <location>
        <begin position="162"/>
        <end position="185"/>
    </location>
</feature>
<protein>
    <submittedName>
        <fullName evidence="12">Protein transport protein HofC</fullName>
    </submittedName>
</protein>
<evidence type="ECO:0000256" key="7">
    <source>
        <dbReference type="ARBA" id="ARBA00022989"/>
    </source>
</evidence>
<evidence type="ECO:0000256" key="9">
    <source>
        <dbReference type="RuleBase" id="RU003923"/>
    </source>
</evidence>
<comment type="subcellular location">
    <subcellularLocation>
        <location evidence="1 9">Cell inner membrane</location>
        <topology evidence="1 9">Multi-pass membrane protein</topology>
    </subcellularLocation>
</comment>
<dbReference type="EMBL" id="UGTV01000015">
    <property type="protein sequence ID" value="SUC08903.1"/>
    <property type="molecule type" value="Genomic_DNA"/>
</dbReference>
<keyword evidence="5" id="KW-0997">Cell inner membrane</keyword>
<evidence type="ECO:0000259" key="11">
    <source>
        <dbReference type="Pfam" id="PF00482"/>
    </source>
</evidence>
<evidence type="ECO:0000256" key="10">
    <source>
        <dbReference type="SAM" id="Phobius"/>
    </source>
</evidence>
<dbReference type="InterPro" id="IPR042094">
    <property type="entry name" value="T2SS_GspF_sf"/>
</dbReference>
<dbReference type="Proteomes" id="UP000254704">
    <property type="component" value="Unassembled WGS sequence"/>
</dbReference>
<organism evidence="12 13">
    <name type="scientific">Pasteurella canis</name>
    <dbReference type="NCBI Taxonomy" id="753"/>
    <lineage>
        <taxon>Bacteria</taxon>
        <taxon>Pseudomonadati</taxon>
        <taxon>Pseudomonadota</taxon>
        <taxon>Gammaproteobacteria</taxon>
        <taxon>Pasteurellales</taxon>
        <taxon>Pasteurellaceae</taxon>
        <taxon>Pasteurella</taxon>
    </lineage>
</organism>
<feature type="domain" description="Type II secretion system protein GspF" evidence="11">
    <location>
        <begin position="65"/>
        <end position="186"/>
    </location>
</feature>
<evidence type="ECO:0000313" key="13">
    <source>
        <dbReference type="Proteomes" id="UP000254704"/>
    </source>
</evidence>